<name>A0A117S281_9ACTN</name>
<feature type="domain" description="Putative restriction endonuclease" evidence="1">
    <location>
        <begin position="19"/>
        <end position="180"/>
    </location>
</feature>
<keyword evidence="3" id="KW-1185">Reference proteome</keyword>
<accession>A0A117S281</accession>
<dbReference type="EMBL" id="LMXB01000018">
    <property type="protein sequence ID" value="KUO22307.1"/>
    <property type="molecule type" value="Genomic_DNA"/>
</dbReference>
<dbReference type="Pfam" id="PF05685">
    <property type="entry name" value="Uma2"/>
    <property type="match status" value="1"/>
</dbReference>
<dbReference type="Gene3D" id="3.90.1570.10">
    <property type="entry name" value="tt1808, chain A"/>
    <property type="match status" value="1"/>
</dbReference>
<dbReference type="AlphaFoldDB" id="A0A117S281"/>
<dbReference type="Proteomes" id="UP000053260">
    <property type="component" value="Unassembled WGS sequence"/>
</dbReference>
<dbReference type="STRING" id="909626.AQJ91_04870"/>
<dbReference type="CDD" id="cd06260">
    <property type="entry name" value="DUF820-like"/>
    <property type="match status" value="1"/>
</dbReference>
<sequence length="198" mass="22193">MWRATEMTAVDERGMTKYFEELEPPEGIKVELLRGEIVMMATPDLVHNRIVVDVQDQIPRKRWERLQTTDVDIIDEASEPIPDLVVLERGVAPDSGHLVPSQLVTLVVEVVSKTSVDRDYGIKRSIYAAGKIPAYLIIDPIVAHSVLLTDPIGEGDQADYRGQWITKFGDPVLLDLLGIELDTSEFGILTGVRRHRLP</sequence>
<dbReference type="OrthoDB" id="4537149at2"/>
<evidence type="ECO:0000313" key="3">
    <source>
        <dbReference type="Proteomes" id="UP000053260"/>
    </source>
</evidence>
<proteinExistence type="predicted"/>
<reference evidence="2 3" key="1">
    <citation type="submission" date="2015-10" db="EMBL/GenBank/DDBJ databases">
        <title>Draft genome sequence of Streptomyces sp. RV15, isolated from a marine sponge.</title>
        <authorList>
            <person name="Ruckert C."/>
            <person name="Abdelmohsen U.R."/>
            <person name="Winkler A."/>
            <person name="Hentschel U."/>
            <person name="Kalinowski J."/>
            <person name="Kampfer P."/>
            <person name="Glaeser S."/>
        </authorList>
    </citation>
    <scope>NUCLEOTIDE SEQUENCE [LARGE SCALE GENOMIC DNA]</scope>
    <source>
        <strain evidence="2 3">RV15</strain>
    </source>
</reference>
<dbReference type="InterPro" id="IPR012296">
    <property type="entry name" value="Nuclease_put_TT1808"/>
</dbReference>
<evidence type="ECO:0000313" key="2">
    <source>
        <dbReference type="EMBL" id="KUO22307.1"/>
    </source>
</evidence>
<dbReference type="SUPFAM" id="SSF52980">
    <property type="entry name" value="Restriction endonuclease-like"/>
    <property type="match status" value="1"/>
</dbReference>
<gene>
    <name evidence="2" type="ORF">AQJ91_04870</name>
</gene>
<evidence type="ECO:0000259" key="1">
    <source>
        <dbReference type="Pfam" id="PF05685"/>
    </source>
</evidence>
<dbReference type="InterPro" id="IPR008538">
    <property type="entry name" value="Uma2"/>
</dbReference>
<protein>
    <recommendedName>
        <fullName evidence="1">Putative restriction endonuclease domain-containing protein</fullName>
    </recommendedName>
</protein>
<comment type="caution">
    <text evidence="2">The sequence shown here is derived from an EMBL/GenBank/DDBJ whole genome shotgun (WGS) entry which is preliminary data.</text>
</comment>
<dbReference type="InterPro" id="IPR011335">
    <property type="entry name" value="Restrct_endonuc-II-like"/>
</dbReference>
<dbReference type="PANTHER" id="PTHR35400:SF3">
    <property type="entry name" value="SLL1072 PROTEIN"/>
    <property type="match status" value="1"/>
</dbReference>
<organism evidence="2 3">
    <name type="scientific">Streptomyces dysideae</name>
    <dbReference type="NCBI Taxonomy" id="909626"/>
    <lineage>
        <taxon>Bacteria</taxon>
        <taxon>Bacillati</taxon>
        <taxon>Actinomycetota</taxon>
        <taxon>Actinomycetes</taxon>
        <taxon>Kitasatosporales</taxon>
        <taxon>Streptomycetaceae</taxon>
        <taxon>Streptomyces</taxon>
    </lineage>
</organism>
<dbReference type="PANTHER" id="PTHR35400">
    <property type="entry name" value="SLR1083 PROTEIN"/>
    <property type="match status" value="1"/>
</dbReference>